<dbReference type="PROSITE" id="PS50110">
    <property type="entry name" value="RESPONSE_REGULATORY"/>
    <property type="match status" value="1"/>
</dbReference>
<keyword evidence="1" id="KW-0597">Phosphoprotein</keyword>
<dbReference type="RefSeq" id="WP_184267397.1">
    <property type="nucleotide sequence ID" value="NZ_JACHKY010000001.1"/>
</dbReference>
<dbReference type="Pfam" id="PF00072">
    <property type="entry name" value="Response_reg"/>
    <property type="match status" value="1"/>
</dbReference>
<comment type="caution">
    <text evidence="3">The sequence shown here is derived from an EMBL/GenBank/DDBJ whole genome shotgun (WGS) entry which is preliminary data.</text>
</comment>
<evidence type="ECO:0000259" key="2">
    <source>
        <dbReference type="PROSITE" id="PS50110"/>
    </source>
</evidence>
<dbReference type="Proteomes" id="UP000539957">
    <property type="component" value="Unassembled WGS sequence"/>
</dbReference>
<reference evidence="3 4" key="1">
    <citation type="submission" date="2020-08" db="EMBL/GenBank/DDBJ databases">
        <title>Functional genomics of gut bacteria from endangered species of beetles.</title>
        <authorList>
            <person name="Carlos-Shanley C."/>
        </authorList>
    </citation>
    <scope>NUCLEOTIDE SEQUENCE [LARGE SCALE GENOMIC DNA]</scope>
    <source>
        <strain evidence="3 4">S00123</strain>
    </source>
</reference>
<evidence type="ECO:0000313" key="4">
    <source>
        <dbReference type="Proteomes" id="UP000539957"/>
    </source>
</evidence>
<dbReference type="InterPro" id="IPR052048">
    <property type="entry name" value="ST_Response_Regulator"/>
</dbReference>
<dbReference type="PANTHER" id="PTHR43228">
    <property type="entry name" value="TWO-COMPONENT RESPONSE REGULATOR"/>
    <property type="match status" value="1"/>
</dbReference>
<organism evidence="3 4">
    <name type="scientific">Brevundimonas bullata</name>
    <dbReference type="NCBI Taxonomy" id="13160"/>
    <lineage>
        <taxon>Bacteria</taxon>
        <taxon>Pseudomonadati</taxon>
        <taxon>Pseudomonadota</taxon>
        <taxon>Alphaproteobacteria</taxon>
        <taxon>Caulobacterales</taxon>
        <taxon>Caulobacteraceae</taxon>
        <taxon>Brevundimonas</taxon>
    </lineage>
</organism>
<dbReference type="CDD" id="cd17546">
    <property type="entry name" value="REC_hyHK_CKI1_RcsC-like"/>
    <property type="match status" value="1"/>
</dbReference>
<accession>A0A7W7IN21</accession>
<name>A0A7W7IN21_9CAUL</name>
<dbReference type="SUPFAM" id="SSF52172">
    <property type="entry name" value="CheY-like"/>
    <property type="match status" value="1"/>
</dbReference>
<feature type="domain" description="Response regulatory" evidence="2">
    <location>
        <begin position="5"/>
        <end position="121"/>
    </location>
</feature>
<protein>
    <submittedName>
        <fullName evidence="3">Two-component system chemotaxis response regulator CheY</fullName>
    </submittedName>
</protein>
<dbReference type="InterPro" id="IPR011006">
    <property type="entry name" value="CheY-like_superfamily"/>
</dbReference>
<dbReference type="SMART" id="SM00448">
    <property type="entry name" value="REC"/>
    <property type="match status" value="1"/>
</dbReference>
<dbReference type="PANTHER" id="PTHR43228:SF1">
    <property type="entry name" value="TWO-COMPONENT RESPONSE REGULATOR ARR22"/>
    <property type="match status" value="1"/>
</dbReference>
<proteinExistence type="predicted"/>
<sequence length="127" mass="13909">MDFQTCLIVDDSRIIRKVARRIVEGLGFEVAEAADGAEALTYCMGVMPHVVLLDWQMPVMDGLSFLRRLRDLPGGRAPKVLFCTVETRADRIAEALSAGADDYVMKPFDGEILHSKLAEVGAVQSPS</sequence>
<dbReference type="EMBL" id="JACHKY010000001">
    <property type="protein sequence ID" value="MBB4797143.1"/>
    <property type="molecule type" value="Genomic_DNA"/>
</dbReference>
<gene>
    <name evidence="3" type="ORF">HNP32_000857</name>
</gene>
<dbReference type="GO" id="GO:0000160">
    <property type="term" value="P:phosphorelay signal transduction system"/>
    <property type="evidence" value="ECO:0007669"/>
    <property type="project" value="InterPro"/>
</dbReference>
<keyword evidence="4" id="KW-1185">Reference proteome</keyword>
<evidence type="ECO:0000313" key="3">
    <source>
        <dbReference type="EMBL" id="MBB4797143.1"/>
    </source>
</evidence>
<feature type="modified residue" description="4-aspartylphosphate" evidence="1">
    <location>
        <position position="54"/>
    </location>
</feature>
<dbReference type="AlphaFoldDB" id="A0A7W7IN21"/>
<dbReference type="Gene3D" id="3.40.50.2300">
    <property type="match status" value="1"/>
</dbReference>
<evidence type="ECO:0000256" key="1">
    <source>
        <dbReference type="PROSITE-ProRule" id="PRU00169"/>
    </source>
</evidence>
<dbReference type="InterPro" id="IPR001789">
    <property type="entry name" value="Sig_transdc_resp-reg_receiver"/>
</dbReference>